<keyword evidence="1" id="KW-0812">Transmembrane</keyword>
<proteinExistence type="predicted"/>
<organism evidence="2 3">
    <name type="scientific">Apiospora saccharicola</name>
    <dbReference type="NCBI Taxonomy" id="335842"/>
    <lineage>
        <taxon>Eukaryota</taxon>
        <taxon>Fungi</taxon>
        <taxon>Dikarya</taxon>
        <taxon>Ascomycota</taxon>
        <taxon>Pezizomycotina</taxon>
        <taxon>Sordariomycetes</taxon>
        <taxon>Xylariomycetidae</taxon>
        <taxon>Amphisphaeriales</taxon>
        <taxon>Apiosporaceae</taxon>
        <taxon>Apiospora</taxon>
    </lineage>
</organism>
<evidence type="ECO:0008006" key="4">
    <source>
        <dbReference type="Google" id="ProtNLM"/>
    </source>
</evidence>
<dbReference type="Proteomes" id="UP001446871">
    <property type="component" value="Unassembled WGS sequence"/>
</dbReference>
<evidence type="ECO:0000313" key="2">
    <source>
        <dbReference type="EMBL" id="KAK8084001.1"/>
    </source>
</evidence>
<keyword evidence="1" id="KW-0472">Membrane</keyword>
<evidence type="ECO:0000256" key="1">
    <source>
        <dbReference type="SAM" id="Phobius"/>
    </source>
</evidence>
<protein>
    <recommendedName>
        <fullName evidence="4">DUF2530 domain-containing protein</fullName>
    </recommendedName>
</protein>
<keyword evidence="3" id="KW-1185">Reference proteome</keyword>
<sequence>MPTVPSTRAGKDAATARCLLIWVWAILAWVDFAFALVFLLNIDKITASTLQWLPYVLVGTSGFLIGAFVNWGLESWIRSREARMADVEESPVEENRPRPQ</sequence>
<keyword evidence="1" id="KW-1133">Transmembrane helix</keyword>
<comment type="caution">
    <text evidence="2">The sequence shown here is derived from an EMBL/GenBank/DDBJ whole genome shotgun (WGS) entry which is preliminary data.</text>
</comment>
<name>A0ABR1WKI2_9PEZI</name>
<gene>
    <name evidence="2" type="ORF">PG996_002782</name>
</gene>
<evidence type="ECO:0000313" key="3">
    <source>
        <dbReference type="Proteomes" id="UP001446871"/>
    </source>
</evidence>
<dbReference type="EMBL" id="JAQQWM010000001">
    <property type="protein sequence ID" value="KAK8084001.1"/>
    <property type="molecule type" value="Genomic_DNA"/>
</dbReference>
<reference evidence="2 3" key="1">
    <citation type="submission" date="2023-01" db="EMBL/GenBank/DDBJ databases">
        <title>Analysis of 21 Apiospora genomes using comparative genomics revels a genus with tremendous synthesis potential of carbohydrate active enzymes and secondary metabolites.</title>
        <authorList>
            <person name="Sorensen T."/>
        </authorList>
    </citation>
    <scope>NUCLEOTIDE SEQUENCE [LARGE SCALE GENOMIC DNA]</scope>
    <source>
        <strain evidence="2 3">CBS 83171</strain>
    </source>
</reference>
<feature type="transmembrane region" description="Helical" evidence="1">
    <location>
        <begin position="52"/>
        <end position="73"/>
    </location>
</feature>
<accession>A0ABR1WKI2</accession>
<feature type="transmembrane region" description="Helical" evidence="1">
    <location>
        <begin position="21"/>
        <end position="40"/>
    </location>
</feature>